<dbReference type="eggNOG" id="KOG1721">
    <property type="taxonomic scope" value="Eukaryota"/>
</dbReference>
<organism evidence="1 2">
    <name type="scientific">Cochliobolus carbonum (strain 26-R-13)</name>
    <name type="common">Maize leaf spot fungus</name>
    <name type="synonym">Bipolaris zeicola</name>
    <dbReference type="NCBI Taxonomy" id="930089"/>
    <lineage>
        <taxon>Eukaryota</taxon>
        <taxon>Fungi</taxon>
        <taxon>Dikarya</taxon>
        <taxon>Ascomycota</taxon>
        <taxon>Pezizomycotina</taxon>
        <taxon>Dothideomycetes</taxon>
        <taxon>Pleosporomycetidae</taxon>
        <taxon>Pleosporales</taxon>
        <taxon>Pleosporineae</taxon>
        <taxon>Pleosporaceae</taxon>
        <taxon>Bipolaris</taxon>
    </lineage>
</organism>
<dbReference type="EMBL" id="KI964591">
    <property type="protein sequence ID" value="EUC34424.1"/>
    <property type="molecule type" value="Genomic_DNA"/>
</dbReference>
<dbReference type="AlphaFoldDB" id="W6YG27"/>
<name>W6YG27_COCC2</name>
<dbReference type="GeneID" id="19153575"/>
<proteinExistence type="predicted"/>
<accession>W6YG27</accession>
<evidence type="ECO:0000313" key="1">
    <source>
        <dbReference type="EMBL" id="EUC34424.1"/>
    </source>
</evidence>
<dbReference type="KEGG" id="bze:COCCADRAFT_93436"/>
<gene>
    <name evidence="1" type="ORF">COCCADRAFT_93436</name>
</gene>
<reference evidence="1 2" key="1">
    <citation type="journal article" date="2013" name="PLoS Genet.">
        <title>Comparative genome structure, secondary metabolite, and effector coding capacity across Cochliobolus pathogens.</title>
        <authorList>
            <person name="Condon B.J."/>
            <person name="Leng Y."/>
            <person name="Wu D."/>
            <person name="Bushley K.E."/>
            <person name="Ohm R.A."/>
            <person name="Otillar R."/>
            <person name="Martin J."/>
            <person name="Schackwitz W."/>
            <person name="Grimwood J."/>
            <person name="MohdZainudin N."/>
            <person name="Xue C."/>
            <person name="Wang R."/>
            <person name="Manning V.A."/>
            <person name="Dhillon B."/>
            <person name="Tu Z.J."/>
            <person name="Steffenson B.J."/>
            <person name="Salamov A."/>
            <person name="Sun H."/>
            <person name="Lowry S."/>
            <person name="LaButti K."/>
            <person name="Han J."/>
            <person name="Copeland A."/>
            <person name="Lindquist E."/>
            <person name="Barry K."/>
            <person name="Schmutz J."/>
            <person name="Baker S.E."/>
            <person name="Ciuffetti L.M."/>
            <person name="Grigoriev I.V."/>
            <person name="Zhong S."/>
            <person name="Turgeon B.G."/>
        </authorList>
    </citation>
    <scope>NUCLEOTIDE SEQUENCE [LARGE SCALE GENOMIC DNA]</scope>
    <source>
        <strain evidence="1 2">26-R-13</strain>
    </source>
</reference>
<dbReference type="OrthoDB" id="10018191at2759"/>
<evidence type="ECO:0000313" key="2">
    <source>
        <dbReference type="Proteomes" id="UP000053841"/>
    </source>
</evidence>
<dbReference type="HOGENOM" id="CLU_1524882_0_0_1"/>
<dbReference type="RefSeq" id="XP_007711240.1">
    <property type="nucleotide sequence ID" value="XM_007713050.1"/>
</dbReference>
<sequence length="176" mass="20243">MAGFKKKFREFLERNEAQSRKCLWHAACIYRLVQTSRHLASYDMFSVGVAVCYIILYIDLRQVESQPSQTPADTNFGLSYTARRRIVRLDQLSSREDVENWARSGGDADIHLTNVGILHGPDSLVRLLRATEKALLRQVAWSAFFRAWARNMAQLVHGEKPTLHTDDYNEAEERVS</sequence>
<keyword evidence="2" id="KW-1185">Reference proteome</keyword>
<dbReference type="Proteomes" id="UP000053841">
    <property type="component" value="Unassembled WGS sequence"/>
</dbReference>
<protein>
    <submittedName>
        <fullName evidence="1">Uncharacterized protein</fullName>
    </submittedName>
</protein>